<dbReference type="EMBL" id="JADFTS010000006">
    <property type="protein sequence ID" value="KAF9602008.1"/>
    <property type="molecule type" value="Genomic_DNA"/>
</dbReference>
<evidence type="ECO:0000313" key="3">
    <source>
        <dbReference type="Proteomes" id="UP000631114"/>
    </source>
</evidence>
<feature type="compositionally biased region" description="Polar residues" evidence="1">
    <location>
        <begin position="398"/>
        <end position="408"/>
    </location>
</feature>
<gene>
    <name evidence="2" type="ORF">IFM89_024746</name>
</gene>
<proteinExistence type="predicted"/>
<dbReference type="AlphaFoldDB" id="A0A835HRU4"/>
<dbReference type="OrthoDB" id="1927968at2759"/>
<evidence type="ECO:0000313" key="2">
    <source>
        <dbReference type="EMBL" id="KAF9602008.1"/>
    </source>
</evidence>
<comment type="caution">
    <text evidence="2">The sequence shown here is derived from an EMBL/GenBank/DDBJ whole genome shotgun (WGS) entry which is preliminary data.</text>
</comment>
<keyword evidence="3" id="KW-1185">Reference proteome</keyword>
<feature type="region of interest" description="Disordered" evidence="1">
    <location>
        <begin position="398"/>
        <end position="417"/>
    </location>
</feature>
<evidence type="ECO:0000256" key="1">
    <source>
        <dbReference type="SAM" id="MobiDB-lite"/>
    </source>
</evidence>
<feature type="compositionally biased region" description="Polar residues" evidence="1">
    <location>
        <begin position="443"/>
        <end position="455"/>
    </location>
</feature>
<feature type="region of interest" description="Disordered" evidence="1">
    <location>
        <begin position="311"/>
        <end position="335"/>
    </location>
</feature>
<feature type="region of interest" description="Disordered" evidence="1">
    <location>
        <begin position="435"/>
        <end position="455"/>
    </location>
</feature>
<feature type="region of interest" description="Disordered" evidence="1">
    <location>
        <begin position="1"/>
        <end position="27"/>
    </location>
</feature>
<accession>A0A835HRU4</accession>
<protein>
    <recommendedName>
        <fullName evidence="4">Hydroxyproline-rich glycoprotein family protein</fullName>
    </recommendedName>
</protein>
<dbReference type="PANTHER" id="PTHR31798:SF3">
    <property type="entry name" value="OS01G0103800 PROTEIN"/>
    <property type="match status" value="1"/>
</dbReference>
<name>A0A835HRU4_9MAGN</name>
<dbReference type="PANTHER" id="PTHR31798">
    <property type="entry name" value="HYDROXYPROLINE-RICH GLYCOPROTEIN-LIKE"/>
    <property type="match status" value="1"/>
</dbReference>
<sequence length="508" mass="54387">MMMSMAGNGGMNGSNNNGNGNGRNGGAASISAAATAIDHARFPRRRERRRRWGGCWGGLSCFGSQKGGKRVVPASRIPEGNASGNRANGAQPVGMPNQATNINLSLLAPPSSPASFTNSALPSTAQSPSCFLSMSANSPGGPSNVYATGPYAHETQLVSPPVFSTFTTEPSTAPFTPPPELNHLTTPSSPDVPFALTFSSAMDLKGTSRSSYVTANDLQATYPLYPESPASSLISPISGTSGDCLSSSFPEREFPAKWAASISAQDSFRSSSSRLFGLDTGPSNNFMLSRDTTFFYPAASPQFHLDQARTSVSREADVHSSSGNGHQNRHTKSCKPDVEEIEAYRASFGFSADEIITTPQYVEMSDDILDVSFTMAPFASNNKVDTEEKLVPLTWNRGGNAQTTYTNPQDDRGLGSASDQAANVVGCKVQELGSVRKGHDSPKLSTDVTNRNQSDNEVMTDEDDIFSKMGSSRINKRYQLGLSSSDAEIDYRRGRSLRERKGDISWRN</sequence>
<reference evidence="2 3" key="1">
    <citation type="submission" date="2020-10" db="EMBL/GenBank/DDBJ databases">
        <title>The Coptis chinensis genome and diversification of protoberbering-type alkaloids.</title>
        <authorList>
            <person name="Wang B."/>
            <person name="Shu S."/>
            <person name="Song C."/>
            <person name="Liu Y."/>
        </authorList>
    </citation>
    <scope>NUCLEOTIDE SEQUENCE [LARGE SCALE GENOMIC DNA]</scope>
    <source>
        <strain evidence="2">HL-2020</strain>
        <tissue evidence="2">Leaf</tissue>
    </source>
</reference>
<dbReference type="InterPro" id="IPR040420">
    <property type="entry name" value="At1g76660-like"/>
</dbReference>
<evidence type="ECO:0008006" key="4">
    <source>
        <dbReference type="Google" id="ProtNLM"/>
    </source>
</evidence>
<organism evidence="2 3">
    <name type="scientific">Coptis chinensis</name>
    <dbReference type="NCBI Taxonomy" id="261450"/>
    <lineage>
        <taxon>Eukaryota</taxon>
        <taxon>Viridiplantae</taxon>
        <taxon>Streptophyta</taxon>
        <taxon>Embryophyta</taxon>
        <taxon>Tracheophyta</taxon>
        <taxon>Spermatophyta</taxon>
        <taxon>Magnoliopsida</taxon>
        <taxon>Ranunculales</taxon>
        <taxon>Ranunculaceae</taxon>
        <taxon>Coptidoideae</taxon>
        <taxon>Coptis</taxon>
    </lineage>
</organism>
<dbReference type="Proteomes" id="UP000631114">
    <property type="component" value="Unassembled WGS sequence"/>
</dbReference>